<keyword evidence="4 6" id="KW-0472">Membrane</keyword>
<dbReference type="CDD" id="cd00637">
    <property type="entry name" value="7tm_classA_rhodopsin-like"/>
    <property type="match status" value="1"/>
</dbReference>
<keyword evidence="8" id="KW-1185">Reference proteome</keyword>
<dbReference type="PROSITE" id="PS00237">
    <property type="entry name" value="G_PROTEIN_RECEP_F1_1"/>
    <property type="match status" value="1"/>
</dbReference>
<dbReference type="Gene3D" id="1.20.1070.10">
    <property type="entry name" value="Rhodopsin 7-helix transmembrane proteins"/>
    <property type="match status" value="1"/>
</dbReference>
<gene>
    <name evidence="9" type="primary">LOC116307193</name>
</gene>
<feature type="transmembrane region" description="Helical" evidence="6">
    <location>
        <begin position="153"/>
        <end position="174"/>
    </location>
</feature>
<keyword evidence="3 6" id="KW-1133">Transmembrane helix</keyword>
<evidence type="ECO:0000256" key="2">
    <source>
        <dbReference type="ARBA" id="ARBA00022692"/>
    </source>
</evidence>
<dbReference type="KEGG" id="aten:116307193"/>
<name>A0A6P8J5K8_ACTTE</name>
<dbReference type="Pfam" id="PF00001">
    <property type="entry name" value="7tm_1"/>
    <property type="match status" value="1"/>
</dbReference>
<keyword evidence="2 5" id="KW-0812">Transmembrane</keyword>
<feature type="transmembrane region" description="Helical" evidence="6">
    <location>
        <begin position="107"/>
        <end position="127"/>
    </location>
</feature>
<dbReference type="PRINTS" id="PR00237">
    <property type="entry name" value="GPCRRHODOPSN"/>
</dbReference>
<dbReference type="PANTHER" id="PTHR45698:SF1">
    <property type="entry name" value="TRACE AMINE-ASSOCIATED RECEPTOR 13C-LIKE"/>
    <property type="match status" value="1"/>
</dbReference>
<comment type="similarity">
    <text evidence="5">Belongs to the G-protein coupled receptor 1 family.</text>
</comment>
<evidence type="ECO:0000256" key="3">
    <source>
        <dbReference type="ARBA" id="ARBA00022989"/>
    </source>
</evidence>
<protein>
    <submittedName>
        <fullName evidence="9">Allatostatin-A receptor-like</fullName>
    </submittedName>
</protein>
<organism evidence="8 9">
    <name type="scientific">Actinia tenebrosa</name>
    <name type="common">Australian red waratah sea anemone</name>
    <dbReference type="NCBI Taxonomy" id="6105"/>
    <lineage>
        <taxon>Eukaryota</taxon>
        <taxon>Metazoa</taxon>
        <taxon>Cnidaria</taxon>
        <taxon>Anthozoa</taxon>
        <taxon>Hexacorallia</taxon>
        <taxon>Actiniaria</taxon>
        <taxon>Actiniidae</taxon>
        <taxon>Actinia</taxon>
    </lineage>
</organism>
<keyword evidence="5" id="KW-0297">G-protein coupled receptor</keyword>
<dbReference type="PROSITE" id="PS50262">
    <property type="entry name" value="G_PROTEIN_RECEP_F1_2"/>
    <property type="match status" value="1"/>
</dbReference>
<evidence type="ECO:0000256" key="6">
    <source>
        <dbReference type="SAM" id="Phobius"/>
    </source>
</evidence>
<evidence type="ECO:0000256" key="4">
    <source>
        <dbReference type="ARBA" id="ARBA00023136"/>
    </source>
</evidence>
<feature type="transmembrane region" description="Helical" evidence="6">
    <location>
        <begin position="205"/>
        <end position="225"/>
    </location>
</feature>
<feature type="transmembrane region" description="Helical" evidence="6">
    <location>
        <begin position="69"/>
        <end position="86"/>
    </location>
</feature>
<evidence type="ECO:0000313" key="8">
    <source>
        <dbReference type="Proteomes" id="UP000515163"/>
    </source>
</evidence>
<evidence type="ECO:0000259" key="7">
    <source>
        <dbReference type="PROSITE" id="PS50262"/>
    </source>
</evidence>
<evidence type="ECO:0000256" key="5">
    <source>
        <dbReference type="RuleBase" id="RU000688"/>
    </source>
</evidence>
<evidence type="ECO:0000256" key="1">
    <source>
        <dbReference type="ARBA" id="ARBA00004370"/>
    </source>
</evidence>
<comment type="subcellular location">
    <subcellularLocation>
        <location evidence="1">Membrane</location>
    </subcellularLocation>
</comment>
<dbReference type="InterPro" id="IPR017452">
    <property type="entry name" value="GPCR_Rhodpsn_7TM"/>
</dbReference>
<feature type="domain" description="G-protein coupled receptors family 1 profile" evidence="7">
    <location>
        <begin position="3"/>
        <end position="257"/>
    </location>
</feature>
<reference evidence="9" key="1">
    <citation type="submission" date="2025-08" db="UniProtKB">
        <authorList>
            <consortium name="RefSeq"/>
        </authorList>
    </citation>
    <scope>IDENTIFICATION</scope>
    <source>
        <tissue evidence="9">Tentacle</tissue>
    </source>
</reference>
<dbReference type="SMART" id="SM01381">
    <property type="entry name" value="7TM_GPCR_Srsx"/>
    <property type="match status" value="1"/>
</dbReference>
<feature type="transmembrane region" description="Helical" evidence="6">
    <location>
        <begin position="231"/>
        <end position="256"/>
    </location>
</feature>
<dbReference type="OrthoDB" id="2132067at2759"/>
<accession>A0A6P8J5K8</accession>
<dbReference type="GeneID" id="116307193"/>
<dbReference type="InParanoid" id="A0A6P8J5K8"/>
<dbReference type="SUPFAM" id="SSF81321">
    <property type="entry name" value="Family A G protein-coupled receptor-like"/>
    <property type="match status" value="1"/>
</dbReference>
<sequence>MIGNTLVILIILTNKSMKSPMNYLLVNLAVADMIVGIFLVPRSILQYFIALPDGSKGQIFCEVLSIGNMTWVGGAASVFSLAAICFERYFAVMHPYSARLRLNCKKVGRIVVTSWLFASALNAPMFGQRSNHDQEKKRCIEEWPRELSWLQKAFSFLWFTAAGFAPLAIMFVFYSRVIYSLWFKKNQVQGTQLAVLKSRKRVTKMVVIVSVVFLVCWIPTLLLYATLHDNVAFPISGMSATGSIMVLFNSAINPFIYSFQSENFRRCLKDIVSCRKPRNNRIAPPN</sequence>
<keyword evidence="5" id="KW-0675">Receptor</keyword>
<dbReference type="RefSeq" id="XP_031573203.1">
    <property type="nucleotide sequence ID" value="XM_031717343.1"/>
</dbReference>
<dbReference type="InterPro" id="IPR000276">
    <property type="entry name" value="GPCR_Rhodpsn"/>
</dbReference>
<feature type="transmembrane region" description="Helical" evidence="6">
    <location>
        <begin position="24"/>
        <end position="49"/>
    </location>
</feature>
<dbReference type="GO" id="GO:0016020">
    <property type="term" value="C:membrane"/>
    <property type="evidence" value="ECO:0007669"/>
    <property type="project" value="UniProtKB-SubCell"/>
</dbReference>
<keyword evidence="5" id="KW-0807">Transducer</keyword>
<dbReference type="PANTHER" id="PTHR45698">
    <property type="entry name" value="TRACE AMINE-ASSOCIATED RECEPTOR 19N-RELATED"/>
    <property type="match status" value="1"/>
</dbReference>
<dbReference type="Proteomes" id="UP000515163">
    <property type="component" value="Unplaced"/>
</dbReference>
<dbReference type="FunFam" id="1.20.1070.10:FF:000368">
    <property type="entry name" value="Predicted protein"/>
    <property type="match status" value="1"/>
</dbReference>
<dbReference type="AlphaFoldDB" id="A0A6P8J5K8"/>
<proteinExistence type="inferred from homology"/>
<evidence type="ECO:0000313" key="9">
    <source>
        <dbReference type="RefSeq" id="XP_031573203.1"/>
    </source>
</evidence>
<dbReference type="GO" id="GO:0004930">
    <property type="term" value="F:G protein-coupled receptor activity"/>
    <property type="evidence" value="ECO:0007669"/>
    <property type="project" value="UniProtKB-KW"/>
</dbReference>